<keyword evidence="2" id="KW-1185">Reference proteome</keyword>
<protein>
    <submittedName>
        <fullName evidence="1">Uncharacterized protein</fullName>
    </submittedName>
</protein>
<dbReference type="EMBL" id="JAQIZT010000002">
    <property type="protein sequence ID" value="KAJ7007302.1"/>
    <property type="molecule type" value="Genomic_DNA"/>
</dbReference>
<gene>
    <name evidence="1" type="ORF">NC653_006369</name>
</gene>
<sequence length="29" mass="3357">MDTAKVRIPSRTDRILFKIQCKFAFSRAG</sequence>
<proteinExistence type="predicted"/>
<comment type="caution">
    <text evidence="1">The sequence shown here is derived from an EMBL/GenBank/DDBJ whole genome shotgun (WGS) entry which is preliminary data.</text>
</comment>
<evidence type="ECO:0000313" key="2">
    <source>
        <dbReference type="Proteomes" id="UP001164929"/>
    </source>
</evidence>
<reference evidence="1" key="1">
    <citation type="journal article" date="2023" name="Mol. Ecol. Resour.">
        <title>Chromosome-level genome assembly of a triploid poplar Populus alba 'Berolinensis'.</title>
        <authorList>
            <person name="Chen S."/>
            <person name="Yu Y."/>
            <person name="Wang X."/>
            <person name="Wang S."/>
            <person name="Zhang T."/>
            <person name="Zhou Y."/>
            <person name="He R."/>
            <person name="Meng N."/>
            <person name="Wang Y."/>
            <person name="Liu W."/>
            <person name="Liu Z."/>
            <person name="Liu J."/>
            <person name="Guo Q."/>
            <person name="Huang H."/>
            <person name="Sederoff R.R."/>
            <person name="Wang G."/>
            <person name="Qu G."/>
            <person name="Chen S."/>
        </authorList>
    </citation>
    <scope>NUCLEOTIDE SEQUENCE</scope>
    <source>
        <strain evidence="1">SC-2020</strain>
    </source>
</reference>
<evidence type="ECO:0000313" key="1">
    <source>
        <dbReference type="EMBL" id="KAJ7007302.1"/>
    </source>
</evidence>
<organism evidence="1 2">
    <name type="scientific">Populus alba x Populus x berolinensis</name>
    <dbReference type="NCBI Taxonomy" id="444605"/>
    <lineage>
        <taxon>Eukaryota</taxon>
        <taxon>Viridiplantae</taxon>
        <taxon>Streptophyta</taxon>
        <taxon>Embryophyta</taxon>
        <taxon>Tracheophyta</taxon>
        <taxon>Spermatophyta</taxon>
        <taxon>Magnoliopsida</taxon>
        <taxon>eudicotyledons</taxon>
        <taxon>Gunneridae</taxon>
        <taxon>Pentapetalae</taxon>
        <taxon>rosids</taxon>
        <taxon>fabids</taxon>
        <taxon>Malpighiales</taxon>
        <taxon>Salicaceae</taxon>
        <taxon>Saliceae</taxon>
        <taxon>Populus</taxon>
    </lineage>
</organism>
<accession>A0AAD6RFK0</accession>
<dbReference type="Proteomes" id="UP001164929">
    <property type="component" value="Chromosome 2"/>
</dbReference>
<name>A0AAD6RFK0_9ROSI</name>
<dbReference type="AlphaFoldDB" id="A0AAD6RFK0"/>